<evidence type="ECO:0000313" key="2">
    <source>
        <dbReference type="EMBL" id="KAJ5575187.1"/>
    </source>
</evidence>
<name>A0AAD6GNX9_9EURO</name>
<protein>
    <submittedName>
        <fullName evidence="2">Uncharacterized protein</fullName>
    </submittedName>
</protein>
<dbReference type="Proteomes" id="UP001216150">
    <property type="component" value="Unassembled WGS sequence"/>
</dbReference>
<organism evidence="2 3">
    <name type="scientific">Penicillium hetheringtonii</name>
    <dbReference type="NCBI Taxonomy" id="911720"/>
    <lineage>
        <taxon>Eukaryota</taxon>
        <taxon>Fungi</taxon>
        <taxon>Dikarya</taxon>
        <taxon>Ascomycota</taxon>
        <taxon>Pezizomycotina</taxon>
        <taxon>Eurotiomycetes</taxon>
        <taxon>Eurotiomycetidae</taxon>
        <taxon>Eurotiales</taxon>
        <taxon>Aspergillaceae</taxon>
        <taxon>Penicillium</taxon>
    </lineage>
</organism>
<keyword evidence="3" id="KW-1185">Reference proteome</keyword>
<feature type="region of interest" description="Disordered" evidence="1">
    <location>
        <begin position="336"/>
        <end position="373"/>
    </location>
</feature>
<evidence type="ECO:0000256" key="1">
    <source>
        <dbReference type="SAM" id="MobiDB-lite"/>
    </source>
</evidence>
<feature type="region of interest" description="Disordered" evidence="1">
    <location>
        <begin position="116"/>
        <end position="138"/>
    </location>
</feature>
<feature type="compositionally biased region" description="Low complexity" evidence="1">
    <location>
        <begin position="285"/>
        <end position="319"/>
    </location>
</feature>
<dbReference type="AlphaFoldDB" id="A0AAD6GNX9"/>
<feature type="compositionally biased region" description="Low complexity" evidence="1">
    <location>
        <begin position="116"/>
        <end position="131"/>
    </location>
</feature>
<comment type="caution">
    <text evidence="2">The sequence shown here is derived from an EMBL/GenBank/DDBJ whole genome shotgun (WGS) entry which is preliminary data.</text>
</comment>
<proteinExistence type="predicted"/>
<reference evidence="2 3" key="1">
    <citation type="journal article" date="2023" name="IMA Fungus">
        <title>Comparative genomic study of the Penicillium genus elucidates a diverse pangenome and 15 lateral gene transfer events.</title>
        <authorList>
            <person name="Petersen C."/>
            <person name="Sorensen T."/>
            <person name="Nielsen M.R."/>
            <person name="Sondergaard T.E."/>
            <person name="Sorensen J.L."/>
            <person name="Fitzpatrick D.A."/>
            <person name="Frisvad J.C."/>
            <person name="Nielsen K.L."/>
        </authorList>
    </citation>
    <scope>NUCLEOTIDE SEQUENCE [LARGE SCALE GENOMIC DNA]</scope>
    <source>
        <strain evidence="2 3">IBT 29057</strain>
    </source>
</reference>
<evidence type="ECO:0000313" key="3">
    <source>
        <dbReference type="Proteomes" id="UP001216150"/>
    </source>
</evidence>
<gene>
    <name evidence="2" type="ORF">N7450_009086</name>
</gene>
<feature type="region of interest" description="Disordered" evidence="1">
    <location>
        <begin position="284"/>
        <end position="324"/>
    </location>
</feature>
<accession>A0AAD6GNX9</accession>
<sequence>MGSLDLDQDISPIPDLGRRIRRGKAFIAASRRKDRSLDARLESANRASMLHKKRTGKAFHITKEIVEKEAMYEEVDERYQEKRIRMLQAQNMAIEEQFHRHLLAAFASRANSSGSVSSIASRRASATPRASVDGGSSRKMSIDLSHLRSPSHSLTSPMATTTDGYAMSPSTNYDPNVHSYMNCMDGSDGSASAYQNMTGSASTATSSAQIPAYITQPTQGLPVWPTQMPWTNMQQQVPTPNQTPTDTQAVHMWQQQMMQQAQTPTDSASQIRQFRDRLASAPELPLHSTAPPAPAASISGPSTSSGHSGLGHSRGSSHPTNNFHNLQLLTQGTHLAQMGPSNTSSPKIEALSAETQSTPDFCPTPNTPLSPTMIGVMPTTMSTTKEAETDMVAPELDPDYSDFSEFAYGLGGNSSLSDRDAFGFDDFVALDEFGTVTC</sequence>
<feature type="compositionally biased region" description="Polar residues" evidence="1">
    <location>
        <begin position="336"/>
        <end position="346"/>
    </location>
</feature>
<dbReference type="EMBL" id="JAQJAC010000008">
    <property type="protein sequence ID" value="KAJ5575187.1"/>
    <property type="molecule type" value="Genomic_DNA"/>
</dbReference>